<evidence type="ECO:0008006" key="14">
    <source>
        <dbReference type="Google" id="ProtNLM"/>
    </source>
</evidence>
<dbReference type="PROSITE" id="PS52019">
    <property type="entry name" value="PKS_MFAS_DH"/>
    <property type="match status" value="1"/>
</dbReference>
<dbReference type="InterPro" id="IPR036291">
    <property type="entry name" value="NAD(P)-bd_dom_sf"/>
</dbReference>
<feature type="active site" description="Proton donor; for dehydratase activity" evidence="7">
    <location>
        <position position="2313"/>
    </location>
</feature>
<feature type="region of interest" description="N-terminal hotdog fold" evidence="7">
    <location>
        <begin position="2114"/>
        <end position="2236"/>
    </location>
</feature>
<evidence type="ECO:0000256" key="2">
    <source>
        <dbReference type="ARBA" id="ARBA00022450"/>
    </source>
</evidence>
<evidence type="ECO:0000256" key="7">
    <source>
        <dbReference type="PROSITE-ProRule" id="PRU01363"/>
    </source>
</evidence>
<accession>A0A124I366</accession>
<evidence type="ECO:0000256" key="1">
    <source>
        <dbReference type="ARBA" id="ARBA00004792"/>
    </source>
</evidence>
<feature type="compositionally biased region" description="Low complexity" evidence="8">
    <location>
        <begin position="1087"/>
        <end position="1105"/>
    </location>
</feature>
<dbReference type="Pfam" id="PF02801">
    <property type="entry name" value="Ketoacyl-synt_C"/>
    <property type="match status" value="2"/>
</dbReference>
<dbReference type="InterPro" id="IPR020806">
    <property type="entry name" value="PKS_PP-bd"/>
</dbReference>
<dbReference type="PANTHER" id="PTHR43775:SF37">
    <property type="entry name" value="SI:DKEY-61P9.11"/>
    <property type="match status" value="1"/>
</dbReference>
<dbReference type="Pfam" id="PF08659">
    <property type="entry name" value="KR"/>
    <property type="match status" value="2"/>
</dbReference>
<dbReference type="InterPro" id="IPR049552">
    <property type="entry name" value="PKS_DH_N"/>
</dbReference>
<dbReference type="Pfam" id="PF16197">
    <property type="entry name" value="KAsynt_C_assoc"/>
    <property type="match status" value="2"/>
</dbReference>
<feature type="region of interest" description="Disordered" evidence="8">
    <location>
        <begin position="1085"/>
        <end position="1105"/>
    </location>
</feature>
<organism evidence="12 13">
    <name type="scientific">Streptomyces bungoensis</name>
    <dbReference type="NCBI Taxonomy" id="285568"/>
    <lineage>
        <taxon>Bacteria</taxon>
        <taxon>Bacillati</taxon>
        <taxon>Actinomycetota</taxon>
        <taxon>Actinomycetes</taxon>
        <taxon>Kitasatosporales</taxon>
        <taxon>Streptomycetaceae</taxon>
        <taxon>Streptomyces</taxon>
    </lineage>
</organism>
<dbReference type="GO" id="GO:0005737">
    <property type="term" value="C:cytoplasm"/>
    <property type="evidence" value="ECO:0007669"/>
    <property type="project" value="TreeGrafter"/>
</dbReference>
<dbReference type="SMART" id="SM01294">
    <property type="entry name" value="PKS_PP_betabranch"/>
    <property type="match status" value="2"/>
</dbReference>
<dbReference type="SUPFAM" id="SSF47336">
    <property type="entry name" value="ACP-like"/>
    <property type="match status" value="2"/>
</dbReference>
<dbReference type="InterPro" id="IPR032821">
    <property type="entry name" value="PKS_assoc"/>
</dbReference>
<comment type="caution">
    <text evidence="12">The sequence shown here is derived from an EMBL/GenBank/DDBJ whole genome shotgun (WGS) entry which is preliminary data.</text>
</comment>
<evidence type="ECO:0000313" key="13">
    <source>
        <dbReference type="Proteomes" id="UP000053024"/>
    </source>
</evidence>
<dbReference type="InterPro" id="IPR049900">
    <property type="entry name" value="PKS_mFAS_DH"/>
</dbReference>
<dbReference type="InterPro" id="IPR036736">
    <property type="entry name" value="ACP-like_sf"/>
</dbReference>
<evidence type="ECO:0000256" key="3">
    <source>
        <dbReference type="ARBA" id="ARBA00022553"/>
    </source>
</evidence>
<evidence type="ECO:0000256" key="5">
    <source>
        <dbReference type="ARBA" id="ARBA00023194"/>
    </source>
</evidence>
<feature type="region of interest" description="Disordered" evidence="8">
    <location>
        <begin position="1"/>
        <end position="26"/>
    </location>
</feature>
<dbReference type="InterPro" id="IPR014030">
    <property type="entry name" value="Ketoacyl_synth_N"/>
</dbReference>
<keyword evidence="2" id="KW-0596">Phosphopantetheine</keyword>
<dbReference type="Proteomes" id="UP000053024">
    <property type="component" value="Unassembled WGS sequence"/>
</dbReference>
<evidence type="ECO:0000313" key="12">
    <source>
        <dbReference type="EMBL" id="KUN82800.1"/>
    </source>
</evidence>
<dbReference type="CDD" id="cd00833">
    <property type="entry name" value="PKS"/>
    <property type="match status" value="2"/>
</dbReference>
<keyword evidence="6" id="KW-0012">Acyltransferase</keyword>
<dbReference type="SUPFAM" id="SSF55048">
    <property type="entry name" value="Probable ACP-binding domain of malonyl-CoA ACP transacylase"/>
    <property type="match status" value="1"/>
</dbReference>
<dbReference type="PROSITE" id="PS50075">
    <property type="entry name" value="CARRIER"/>
    <property type="match status" value="2"/>
</dbReference>
<dbReference type="InterPro" id="IPR014043">
    <property type="entry name" value="Acyl_transferase_dom"/>
</dbReference>
<keyword evidence="5" id="KW-0045">Antibiotic biosynthesis</keyword>
<dbReference type="GO" id="GO:0031177">
    <property type="term" value="F:phosphopantetheine binding"/>
    <property type="evidence" value="ECO:0007669"/>
    <property type="project" value="InterPro"/>
</dbReference>
<evidence type="ECO:0000256" key="4">
    <source>
        <dbReference type="ARBA" id="ARBA00022679"/>
    </source>
</evidence>
<dbReference type="CDD" id="cd05274">
    <property type="entry name" value="KR_FAS_SDR_x"/>
    <property type="match status" value="1"/>
</dbReference>
<dbReference type="PROSITE" id="PS00606">
    <property type="entry name" value="KS3_1"/>
    <property type="match status" value="2"/>
</dbReference>
<feature type="domain" description="Carrier" evidence="9">
    <location>
        <begin position="2884"/>
        <end position="2958"/>
    </location>
</feature>
<dbReference type="CDD" id="cd08952">
    <property type="entry name" value="KR_1_SDR_x"/>
    <property type="match status" value="1"/>
</dbReference>
<feature type="active site" description="Proton acceptor; for dehydratase activity" evidence="7">
    <location>
        <position position="2144"/>
    </location>
</feature>
<dbReference type="Gene3D" id="3.10.129.110">
    <property type="entry name" value="Polyketide synthase dehydratase"/>
    <property type="match status" value="1"/>
</dbReference>
<proteinExistence type="predicted"/>
<dbReference type="InterPro" id="IPR009081">
    <property type="entry name" value="PP-bd_ACP"/>
</dbReference>
<evidence type="ECO:0000259" key="10">
    <source>
        <dbReference type="PROSITE" id="PS52004"/>
    </source>
</evidence>
<dbReference type="Gene3D" id="3.40.47.10">
    <property type="match status" value="2"/>
</dbReference>
<dbReference type="GO" id="GO:0004312">
    <property type="term" value="F:fatty acid synthase activity"/>
    <property type="evidence" value="ECO:0007669"/>
    <property type="project" value="TreeGrafter"/>
</dbReference>
<dbReference type="InterPro" id="IPR049551">
    <property type="entry name" value="PKS_DH_C"/>
</dbReference>
<dbReference type="InterPro" id="IPR016039">
    <property type="entry name" value="Thiolase-like"/>
</dbReference>
<feature type="domain" description="Ketosynthase family 3 (KS3)" evidence="10">
    <location>
        <begin position="49"/>
        <end position="469"/>
    </location>
</feature>
<dbReference type="GO" id="GO:0005886">
    <property type="term" value="C:plasma membrane"/>
    <property type="evidence" value="ECO:0007669"/>
    <property type="project" value="TreeGrafter"/>
</dbReference>
<feature type="region of interest" description="C-terminal hotdog fold" evidence="7">
    <location>
        <begin position="2253"/>
        <end position="2411"/>
    </location>
</feature>
<dbReference type="Pfam" id="PF00698">
    <property type="entry name" value="Acyl_transf_1"/>
    <property type="match status" value="1"/>
</dbReference>
<dbReference type="SMART" id="SM00826">
    <property type="entry name" value="PKS_DH"/>
    <property type="match status" value="1"/>
</dbReference>
<dbReference type="STRING" id="285568.AQJ66_21065"/>
<dbReference type="GO" id="GO:0006633">
    <property type="term" value="P:fatty acid biosynthetic process"/>
    <property type="evidence" value="ECO:0007669"/>
    <property type="project" value="InterPro"/>
</dbReference>
<dbReference type="InterPro" id="IPR018201">
    <property type="entry name" value="Ketoacyl_synth_AS"/>
</dbReference>
<dbReference type="Gene3D" id="3.30.70.3290">
    <property type="match status" value="2"/>
</dbReference>
<dbReference type="Gene3D" id="3.40.366.10">
    <property type="entry name" value="Malonyl-Coenzyme A Acyl Carrier Protein, domain 2"/>
    <property type="match status" value="1"/>
</dbReference>
<dbReference type="PROSITE" id="PS00012">
    <property type="entry name" value="PHOSPHOPANTETHEINE"/>
    <property type="match status" value="2"/>
</dbReference>
<dbReference type="GO" id="GO:0004315">
    <property type="term" value="F:3-oxoacyl-[acyl-carrier-protein] synthase activity"/>
    <property type="evidence" value="ECO:0007669"/>
    <property type="project" value="InterPro"/>
</dbReference>
<dbReference type="RefSeq" id="WP_061924444.1">
    <property type="nucleotide sequence ID" value="NZ_KQ948860.1"/>
</dbReference>
<dbReference type="SMART" id="SM00823">
    <property type="entry name" value="PKS_PP"/>
    <property type="match status" value="2"/>
</dbReference>
<dbReference type="GO" id="GO:0071770">
    <property type="term" value="P:DIM/DIP cell wall layer assembly"/>
    <property type="evidence" value="ECO:0007669"/>
    <property type="project" value="TreeGrafter"/>
</dbReference>
<dbReference type="SMART" id="SM00825">
    <property type="entry name" value="PKS_KS"/>
    <property type="match status" value="2"/>
</dbReference>
<dbReference type="InterPro" id="IPR006162">
    <property type="entry name" value="Ppantetheine_attach_site"/>
</dbReference>
<comment type="pathway">
    <text evidence="1">Antibiotic biosynthesis.</text>
</comment>
<evidence type="ECO:0000259" key="11">
    <source>
        <dbReference type="PROSITE" id="PS52019"/>
    </source>
</evidence>
<dbReference type="Pfam" id="PF14765">
    <property type="entry name" value="PS-DH"/>
    <property type="match status" value="1"/>
</dbReference>
<reference evidence="12 13" key="1">
    <citation type="submission" date="2015-10" db="EMBL/GenBank/DDBJ databases">
        <title>Draft genome sequence of Streptomyces bungoensis DSM 41781, type strain for the species Streptomyces bungoensis.</title>
        <authorList>
            <person name="Ruckert C."/>
            <person name="Winkler A."/>
            <person name="Kalinowski J."/>
            <person name="Kampfer P."/>
            <person name="Glaeser S."/>
        </authorList>
    </citation>
    <scope>NUCLEOTIDE SEQUENCE [LARGE SCALE GENOMIC DNA]</scope>
    <source>
        <strain evidence="12 13">DSM 41781</strain>
    </source>
</reference>
<feature type="domain" description="Carrier" evidence="9">
    <location>
        <begin position="1119"/>
        <end position="1194"/>
    </location>
</feature>
<dbReference type="PANTHER" id="PTHR43775">
    <property type="entry name" value="FATTY ACID SYNTHASE"/>
    <property type="match status" value="1"/>
</dbReference>
<dbReference type="InterPro" id="IPR042104">
    <property type="entry name" value="PKS_dehydratase_sf"/>
</dbReference>
<dbReference type="InterPro" id="IPR016036">
    <property type="entry name" value="Malonyl_transacylase_ACP-bd"/>
</dbReference>
<gene>
    <name evidence="12" type="ORF">AQJ66_21065</name>
</gene>
<keyword evidence="13" id="KW-1185">Reference proteome</keyword>
<dbReference type="SMART" id="SM00822">
    <property type="entry name" value="PKS_KR"/>
    <property type="match status" value="2"/>
</dbReference>
<dbReference type="GO" id="GO:0033068">
    <property type="term" value="P:macrolide biosynthetic process"/>
    <property type="evidence" value="ECO:0007669"/>
    <property type="project" value="UniProtKB-ARBA"/>
</dbReference>
<feature type="region of interest" description="Disordered" evidence="8">
    <location>
        <begin position="1196"/>
        <end position="1235"/>
    </location>
</feature>
<dbReference type="Pfam" id="PF21089">
    <property type="entry name" value="PKS_DH_N"/>
    <property type="match status" value="1"/>
</dbReference>
<dbReference type="InterPro" id="IPR020841">
    <property type="entry name" value="PKS_Beta-ketoAc_synthase_dom"/>
</dbReference>
<keyword evidence="4" id="KW-0808">Transferase</keyword>
<dbReference type="FunFam" id="3.40.47.10:FF:000019">
    <property type="entry name" value="Polyketide synthase type I"/>
    <property type="match status" value="1"/>
</dbReference>
<dbReference type="Pfam" id="PF00109">
    <property type="entry name" value="ketoacyl-synt"/>
    <property type="match status" value="2"/>
</dbReference>
<dbReference type="SUPFAM" id="SSF53901">
    <property type="entry name" value="Thiolase-like"/>
    <property type="match status" value="2"/>
</dbReference>
<dbReference type="Gene3D" id="1.10.1200.10">
    <property type="entry name" value="ACP-like"/>
    <property type="match status" value="2"/>
</dbReference>
<dbReference type="InterPro" id="IPR013968">
    <property type="entry name" value="PKS_KR"/>
</dbReference>
<dbReference type="PROSITE" id="PS52004">
    <property type="entry name" value="KS3_2"/>
    <property type="match status" value="2"/>
</dbReference>
<dbReference type="InterPro" id="IPR016035">
    <property type="entry name" value="Acyl_Trfase/lysoPLipase"/>
</dbReference>
<evidence type="ECO:0000259" key="9">
    <source>
        <dbReference type="PROSITE" id="PS50075"/>
    </source>
</evidence>
<dbReference type="OrthoDB" id="9778690at2"/>
<dbReference type="InterPro" id="IPR020807">
    <property type="entry name" value="PKS_DH"/>
</dbReference>
<protein>
    <recommendedName>
        <fullName evidence="14">Polyketide synthase</fullName>
    </recommendedName>
</protein>
<dbReference type="InterPro" id="IPR014031">
    <property type="entry name" value="Ketoacyl_synth_C"/>
</dbReference>
<dbReference type="SMART" id="SM00827">
    <property type="entry name" value="PKS_AT"/>
    <property type="match status" value="1"/>
</dbReference>
<dbReference type="Gene3D" id="3.40.50.720">
    <property type="entry name" value="NAD(P)-binding Rossmann-like Domain"/>
    <property type="match status" value="2"/>
</dbReference>
<keyword evidence="3" id="KW-0597">Phosphoprotein</keyword>
<sequence length="3021" mass="311194">MTSTPTHETPAGRQSGAGRGTATPLSRAMDTIKKLRAELEDAKAGGGNGGPLAVVGVGLRLPGGIADLDGYWAALSGGRDLVRPMPEHRKEPFAAAWNDLPHRGGHLDDVLGFDAAFFGISPREARSLDPQHRLLLEVAWEALEDAALPPRALAEAGRRTGLYVGVTGQDYRDWQPAGQEDAYWLTGNGHCFAAGRLAYTMGLMGPALSVDTACSSSLTAVHLAGQALRRGECDVALAGGVNLILSPRSTRLIMQTNSLAPDGLCKAFDARANGFTRGEGCGVVVLKRLADARRDGDRIHAVVRGSAVNQDGRSSGFTAPNVRAQIALVRAALDDAGLTPDAIGAVEAHGTGTALGDPIEVEALVAALDRSAGGDTPLRVGSVKTSLGHLEAASGIAGLIRGVLSVERRAIPPVVHLRTLNPRIDLDGTGIEIPRETVAWEAGESGPGSCLGVSSFGMSGTNAHVVLGPVTAAERPAPAPAVPAVPGFELSARGEDALRAWAGLLAGRLELLSDEEYAAFAYTVTHGRARHELRALVTATDRAQALDALRALAAGTTPDTVTLTRSTPDAPPADLTAGLPRAVVGLPAYPWERKRFAPAEAQDAAAAVPAGTDGTGTGTADAGTATGDGAALPCLRLDWTPYTPAPGAAPTRPLLIAGDDRAAVDLLARAARDGGTRPVAVLDALPADDAAWRRARAAHPGDLLLVLAAAPLPATPDAPAPTAHAAAVAAAAAAAVRALPEGPGRVHLVTSGVRQVTGCDPIARGDHGVLHGLAPVLALEFPRVWGGVVDLPAEPGAEDAAAALAALAADDAEDLLAVRAGQAYAARLRPVEEASRPLPVRSDGTYLVTGGLGAIGRVLARDLAARGAGRLVLVGRRPQGGLPAEATALLTELAAAGTPAQYVAADVGDGPALAAALGVLDGLPPLRGIVHTAGAIARLPLAEAGPDSFAAALHGKFTGAHWLHLLAADRPLDFFVHTSSVSAVWGTSGYGAYAAANGALDALAEHAAADGRPATSIAYGPWDLDGMADEEARAQLARMGVRPVTRDQGSAALTPAAPHGAHLIACGLDAGRFRTVMNAVRPRPLFDTLDGTPDGTPETPAAPTPAEELRAASATRRPALVARQVRAVLAGILGHDDPAALPERTGFLDLGLDSIMAVDAAAELSDVLGLDVGIGDIFGHPSLERLSAELTGRLADPGAARPARPAARPAPAAPRPAGTAAPAAQPAPAAPATPADAASEPIAIVGMAGRFPGADSVEAFWSLLEEGRDGVGPVPADRWDAEAAGTPAQGGFLSDIRRFDAAFFDIPAREAESLDPQQRLLLEAAWHALEDAACAPSALAGSRTGVFLGISNSDYARVLESGGPDGLDAYFPTGTALNAAAGRIAYYLDLRGPALAVDTACSSSLVALHLAVRSLRSGETDRALAGGVNVITAPSVSTAVARAHMLSPAGRCKTFDASADGFVRAEGCGMLVLRRLSDALRDGDRVLAVVHGTAINQDGASSGFTAPNGTAQRRVISGALADAGVTGADIDYLEAHGTGTSLGDPIELEAAWDVLGPGRRPGEPLLIGSVKSNIGHAESASGIASVVKTVLALRHGRIPAGLHFETPNPHVPWRDMNVRVVDSRVPWAPGDRPRLAGVSGFGFSGTNAHIVLGEAPGSAASTAPRPADQAGPLLLPLSAPDPAGLERLTCAWERTLEQADEERLPDLVATAGAGRAHLPVRRAVLGADREALLAALRSAAAPASAATRAPAVGLLFSGQGAQYFGMGRDLYETEPVFGAVIDDCDRILTPFLGDSLLNLVFYGEDPQAVNQTRITQPALVALELALAALWESWGVTATAVMGHSVGEVAAAIHAGVLSREDGLTLIAHRARLMQSTEPGGMLSVPGDPADARAWADEAEVDVAAVNGPASVVLAGPKDRLAALAARLTEQGVRSRELTVSHAFHSRLMDPVLEEFRAAVAPLSFHVPRIPVIANVTGAEAGEDTYDADYFVRHIRQPVLFHDGAAALAELGVDVLLEVGPDRTLVNLVRAAGLTPAGGGVPSLHRGGADRAQLLAAARHLYEHGQELDFTAVTGRPAGPAPAPRYPFADTAYWTSAAQAARPADGPSRPARGRHWGAELKSPALSGRAFSFARRCDFPAYLTDHRLYGTVVTPAASHLATVVSALGGDGSPVLVRDLICPRALVIKDGEEYEVQITVDRPGPDGGAELSVQSLLDAERGIWQKHIGGRYSAPAVEDTHRPRPDDRAAFTASADRHLTRADFYDHFRTLGYTLGPSFQWIDEAWIRGEEALVRYRMPELPDDPADYELYPGLIDSCFQSIAVFLVDDGAAEAPSLAIPFAARELSFHGRPLADGELWGRVRVLRAEPLANDRLRVETADLHLYAVDSATGAEHSVFRADEFRIRHAAREVLEAGLRDDRLVRVLEWVPLPDAADTPRAGSRSVALLGDDDALAGALTAAGHRVTVHAGTAPDRPDADLVVDARWLRGGSGARAALDATRAVAATLRSLPQELPYALLADGGTGRAPLREALFGLLTSVEAEQAERRLTRLRLDAGWSAEGLAALVGALPEETRLALAADGVRGARLADLPAQPTTRQDAGGALITGGLGALGLAVAAAHAARGGDRLTLMARSAPGPVEQRVIDALTASGVRVTTVRGDVTDPDDVARAVSAATADGPLGTVYHLAGINADAAFPTLTDASYEKVFQAKALGADVLVDAVAGHAPRSVVLFSSVSAVLGSAGQANYAAANGYLDGLAEALRAGGTAATSVNWGPWVPEAKGGMAADAAVARAAQRLGIRALSDADAALPLAVAAEGEWDRLVVVALDAARYAERTAGHPRGALVAALAEAVPAAAAPRGEAEPEGWLRDRLRESGAEDAEYALRDAVRGLVARMLGSQDGLPADGSGDAEGFSQLGLDSIMAIDLRTALAHAMGRALPATVAIDHPSVLAMSGFLTALTAPDAPAAEPAPVRAPAAVAAGAPTGPAGSPGTALDALDTLDSLEDLSIDELLRAVDDDLAQDQ</sequence>
<dbReference type="InterPro" id="IPR050091">
    <property type="entry name" value="PKS_NRPS_Biosynth_Enz"/>
</dbReference>
<dbReference type="SUPFAM" id="SSF51735">
    <property type="entry name" value="NAD(P)-binding Rossmann-fold domains"/>
    <property type="match status" value="4"/>
</dbReference>
<dbReference type="Pfam" id="PF00550">
    <property type="entry name" value="PP-binding"/>
    <property type="match status" value="2"/>
</dbReference>
<dbReference type="SUPFAM" id="SSF52151">
    <property type="entry name" value="FabD/lysophospholipase-like"/>
    <property type="match status" value="1"/>
</dbReference>
<feature type="domain" description="PKS/mFAS DH" evidence="11">
    <location>
        <begin position="2114"/>
        <end position="2411"/>
    </location>
</feature>
<dbReference type="InterPro" id="IPR001227">
    <property type="entry name" value="Ac_transferase_dom_sf"/>
</dbReference>
<name>A0A124I366_9ACTN</name>
<evidence type="ECO:0000256" key="8">
    <source>
        <dbReference type="SAM" id="MobiDB-lite"/>
    </source>
</evidence>
<dbReference type="InterPro" id="IPR057326">
    <property type="entry name" value="KR_dom"/>
</dbReference>
<dbReference type="EMBL" id="LMWX01000034">
    <property type="protein sequence ID" value="KUN82800.1"/>
    <property type="molecule type" value="Genomic_DNA"/>
</dbReference>
<feature type="domain" description="Ketosynthase family 3 (KS3)" evidence="10">
    <location>
        <begin position="1239"/>
        <end position="1654"/>
    </location>
</feature>
<evidence type="ECO:0000256" key="6">
    <source>
        <dbReference type="ARBA" id="ARBA00023315"/>
    </source>
</evidence>